<name>A0A8J2M7K9_9HEXA</name>
<sequence length="92" mass="10550">MATTCWKRTFQKNVTLAETWSESREHLLLTLCQSHCLQTGLSKSSTIIMSCGTDECKTFASNGDTRAKGRRANLERTEMNWSCVERVWCVRE</sequence>
<organism evidence="1 2">
    <name type="scientific">Allacma fusca</name>
    <dbReference type="NCBI Taxonomy" id="39272"/>
    <lineage>
        <taxon>Eukaryota</taxon>
        <taxon>Metazoa</taxon>
        <taxon>Ecdysozoa</taxon>
        <taxon>Arthropoda</taxon>
        <taxon>Hexapoda</taxon>
        <taxon>Collembola</taxon>
        <taxon>Symphypleona</taxon>
        <taxon>Sminthuridae</taxon>
        <taxon>Allacma</taxon>
    </lineage>
</organism>
<proteinExistence type="predicted"/>
<dbReference type="AlphaFoldDB" id="A0A8J2M7K9"/>
<evidence type="ECO:0000313" key="1">
    <source>
        <dbReference type="EMBL" id="CAG7834471.1"/>
    </source>
</evidence>
<gene>
    <name evidence="1" type="ORF">AFUS01_LOCUS43977</name>
</gene>
<dbReference type="EMBL" id="CAJVCH010570258">
    <property type="protein sequence ID" value="CAG7834471.1"/>
    <property type="molecule type" value="Genomic_DNA"/>
</dbReference>
<evidence type="ECO:0000313" key="2">
    <source>
        <dbReference type="Proteomes" id="UP000708208"/>
    </source>
</evidence>
<dbReference type="Proteomes" id="UP000708208">
    <property type="component" value="Unassembled WGS sequence"/>
</dbReference>
<protein>
    <submittedName>
        <fullName evidence="1">Uncharacterized protein</fullName>
    </submittedName>
</protein>
<accession>A0A8J2M7K9</accession>
<comment type="caution">
    <text evidence="1">The sequence shown here is derived from an EMBL/GenBank/DDBJ whole genome shotgun (WGS) entry which is preliminary data.</text>
</comment>
<reference evidence="1" key="1">
    <citation type="submission" date="2021-06" db="EMBL/GenBank/DDBJ databases">
        <authorList>
            <person name="Hodson N. C."/>
            <person name="Mongue J. A."/>
            <person name="Jaron S. K."/>
        </authorList>
    </citation>
    <scope>NUCLEOTIDE SEQUENCE</scope>
</reference>
<keyword evidence="2" id="KW-1185">Reference proteome</keyword>